<dbReference type="Gene3D" id="1.20.1220.20">
    <property type="entry name" value="Uncharcterised protein PF01724"/>
    <property type="match status" value="1"/>
</dbReference>
<protein>
    <submittedName>
        <fullName evidence="1">Uncharacterized protein</fullName>
    </submittedName>
</protein>
<organism evidence="1">
    <name type="scientific">Methylobacterium bullatum</name>
    <dbReference type="NCBI Taxonomy" id="570505"/>
    <lineage>
        <taxon>Bacteria</taxon>
        <taxon>Pseudomonadati</taxon>
        <taxon>Pseudomonadota</taxon>
        <taxon>Alphaproteobacteria</taxon>
        <taxon>Hyphomicrobiales</taxon>
        <taxon>Methylobacteriaceae</taxon>
        <taxon>Methylobacterium</taxon>
    </lineage>
</organism>
<dbReference type="EMBL" id="LR743511">
    <property type="protein sequence ID" value="CAA2143030.1"/>
    <property type="molecule type" value="Genomic_DNA"/>
</dbReference>
<dbReference type="AlphaFoldDB" id="A0A679JXQ9"/>
<evidence type="ECO:0000313" key="1">
    <source>
        <dbReference type="EMBL" id="CAA2143030.1"/>
    </source>
</evidence>
<reference evidence="1" key="1">
    <citation type="submission" date="2019-12" db="EMBL/GenBank/DDBJ databases">
        <authorList>
            <person name="Cremers G."/>
        </authorList>
    </citation>
    <scope>NUCLEOTIDE SEQUENCE</scope>
    <source>
        <strain evidence="1">Mbul2</strain>
    </source>
</reference>
<accession>A0A679JXQ9</accession>
<dbReference type="RefSeq" id="WP_147829038.1">
    <property type="nucleotide sequence ID" value="NZ_LR743511.1"/>
</dbReference>
<dbReference type="Pfam" id="PF01724">
    <property type="entry name" value="DUF29"/>
    <property type="match status" value="1"/>
</dbReference>
<name>A0A679JXQ9_9HYPH</name>
<proteinExistence type="predicted"/>
<sequence length="168" mass="18883">MDQPSLYDDIVSGTEQQASALRALSRRSDLSNMLDWENIAEEMVSVGRSQAQAGENLRTQSPVHLLERLSAPRTLPVEHWRREVETFQIGARGRCEPSMSQRIDWFNGWTATQELAKPGRTAYGDTLISNLPFQCSLGVDDPLVTPFDMDDALLRIAETTILKSPEKH</sequence>
<gene>
    <name evidence="1" type="ORF">MBLL_02615</name>
</gene>